<dbReference type="KEGG" id="ppa:PAS_chr4_0678"/>
<sequence length="985" mass="113778">MPNLFQRHKKPSGEHNFQQIDDPVKVPPPHSLSMNPTPIKYGNDPQNSSRYQANPYYNPPPTGGPQYSGGSSQSSREIVNQSNSYRGYSSEDSVYGSQMDRGRGTFDRLDQSKPPSNFQQPSYNGDYPREDAFQQGSVGYPQPQEARHQPRKLNSQQIHQRIIQQKLQNLPVLPSHLDSRSSDQSSNKQDGSYGRNQQNDDTDWINRQRAYEQQNQEKFNNDRINRERMIQERNRQERLNQQRINEERNNEERIRYEMLDQERVRQEKINQERIRQETINQERIRQEKINQERIRQEKINQERINLERIQKRERDLKELQDRQMREQKELQERQRKELELKALEYEMVQDPVATSKSMYPVDDDNDDLQTMEATPYGDDISQQRSQLRRELTHRRLKQHPPLTAADVAPPALPYKGEIPSSHTLEDLSKYPEPIDFAVDSAEDLRSASITDQSIDRRYNEKGLGPVHSHKRIPPPSLGVTSSSTSLPRPTNSANSHTQYEIEQIEKQRKQLQDIQLQDVKHAPTKPTKSYTDEVAKELDNRGIHTPSRVQYDAPSSIRQAERLSISSKLSVLRNPRLSPPEIVGEFRKVEERARQNPANPQFQFEYARSYLECCLNPTFLNNVLPDFRVRPRPASLKELKKTKSTMVQLAIARFKSISKTFPNRTDSELFLGYLYSGAIFKGTISEDYGKSFDYYALAALQGESLNALYRLACCYEFGVGSQRDVGRALHFYKKAAEFGDVNSMCKLGLVYLKGLLAQPRDVGRALEYLFKAADIDNQYFQSLKRQQVQREADSLDLEYKDTGASLYMVAKLYERDLSSLGYGNSPKHVRESREVFEGLNQQNLQQDFAKAYNNYLRSAQLGYPKAQTYLGHSFEFGNLGLKKDPKKSIYWYSKAASQGDCQAAIGLSGWYLTGFSGVLQQSDEQAFLWARKACEESIPKAQYAMGRFLEYGIGTSVNMDEARRWYQRAATQGYGKAVQRLKEIS</sequence>
<evidence type="ECO:0000313" key="4">
    <source>
        <dbReference type="EMBL" id="CAY71938.1"/>
    </source>
</evidence>
<protein>
    <recommendedName>
        <fullName evidence="6">Activator of C kinase protein 1</fullName>
    </recommendedName>
</protein>
<feature type="compositionally biased region" description="Polar residues" evidence="3">
    <location>
        <begin position="113"/>
        <end position="123"/>
    </location>
</feature>
<dbReference type="InParanoid" id="C4R8L3"/>
<dbReference type="AlphaFoldDB" id="C4R8L3"/>
<feature type="compositionally biased region" description="Basic and acidic residues" evidence="3">
    <location>
        <begin position="100"/>
        <end position="111"/>
    </location>
</feature>
<dbReference type="RefSeq" id="XP_002494117.1">
    <property type="nucleotide sequence ID" value="XM_002494072.1"/>
</dbReference>
<feature type="compositionally biased region" description="Basic and acidic residues" evidence="3">
    <location>
        <begin position="219"/>
        <end position="244"/>
    </location>
</feature>
<keyword evidence="2" id="KW-0175">Coiled coil</keyword>
<evidence type="ECO:0000256" key="2">
    <source>
        <dbReference type="SAM" id="Coils"/>
    </source>
</evidence>
<dbReference type="STRING" id="644223.C4R8L3"/>
<evidence type="ECO:0000313" key="5">
    <source>
        <dbReference type="Proteomes" id="UP000000314"/>
    </source>
</evidence>
<dbReference type="HOGENOM" id="CLU_302695_0_0_1"/>
<dbReference type="Proteomes" id="UP000000314">
    <property type="component" value="Chromosome 4"/>
</dbReference>
<name>C4R8L3_KOMPG</name>
<keyword evidence="1" id="KW-0677">Repeat</keyword>
<dbReference type="OrthoDB" id="272077at2759"/>
<dbReference type="PANTHER" id="PTHR46430">
    <property type="entry name" value="PROTEIN SKT5-RELATED"/>
    <property type="match status" value="1"/>
</dbReference>
<dbReference type="eggNOG" id="KOG1550">
    <property type="taxonomic scope" value="Eukaryota"/>
</dbReference>
<feature type="region of interest" description="Disordered" evidence="3">
    <location>
        <begin position="174"/>
        <end position="244"/>
    </location>
</feature>
<feature type="compositionally biased region" description="Polar residues" evidence="3">
    <location>
        <begin position="478"/>
        <end position="498"/>
    </location>
</feature>
<feature type="region of interest" description="Disordered" evidence="3">
    <location>
        <begin position="512"/>
        <end position="532"/>
    </location>
</feature>
<dbReference type="EMBL" id="FN392322">
    <property type="protein sequence ID" value="CAY71938.1"/>
    <property type="molecule type" value="Genomic_DNA"/>
</dbReference>
<dbReference type="PANTHER" id="PTHR46430:SF3">
    <property type="entry name" value="ACTIVATOR OF C KINASE PROTEIN 1"/>
    <property type="match status" value="1"/>
</dbReference>
<organism evidence="4 5">
    <name type="scientific">Komagataella phaffii (strain GS115 / ATCC 20864)</name>
    <name type="common">Yeast</name>
    <name type="synonym">Pichia pastoris</name>
    <dbReference type="NCBI Taxonomy" id="644223"/>
    <lineage>
        <taxon>Eukaryota</taxon>
        <taxon>Fungi</taxon>
        <taxon>Dikarya</taxon>
        <taxon>Ascomycota</taxon>
        <taxon>Saccharomycotina</taxon>
        <taxon>Pichiomycetes</taxon>
        <taxon>Pichiales</taxon>
        <taxon>Pichiaceae</taxon>
        <taxon>Komagataella</taxon>
    </lineage>
</organism>
<feature type="compositionally biased region" description="Polar residues" evidence="3">
    <location>
        <begin position="76"/>
        <end position="96"/>
    </location>
</feature>
<dbReference type="SUPFAM" id="SSF81901">
    <property type="entry name" value="HCP-like"/>
    <property type="match status" value="2"/>
</dbReference>
<dbReference type="GeneID" id="8201014"/>
<feature type="region of interest" description="Disordered" evidence="3">
    <location>
        <begin position="447"/>
        <end position="498"/>
    </location>
</feature>
<dbReference type="InterPro" id="IPR006597">
    <property type="entry name" value="Sel1-like"/>
</dbReference>
<reference evidence="4 5" key="1">
    <citation type="journal article" date="2009" name="Nat. Biotechnol.">
        <title>Genome sequence of the recombinant protein production host Pichia pastoris.</title>
        <authorList>
            <person name="De Schutter K."/>
            <person name="Lin Y.C."/>
            <person name="Tiels P."/>
            <person name="Van Hecke A."/>
            <person name="Glinka S."/>
            <person name="Weber-Lehmann J."/>
            <person name="Rouze P."/>
            <person name="Van de Peer Y."/>
            <person name="Callewaert N."/>
        </authorList>
    </citation>
    <scope>NUCLEOTIDE SEQUENCE [LARGE SCALE GENOMIC DNA]</scope>
    <source>
        <strain evidence="5">GS115 / ATCC 20864</strain>
    </source>
</reference>
<dbReference type="InterPro" id="IPR051726">
    <property type="entry name" value="Chitin_Synth_Reg"/>
</dbReference>
<proteinExistence type="predicted"/>
<feature type="coiled-coil region" evidence="2">
    <location>
        <begin position="299"/>
        <end position="348"/>
    </location>
</feature>
<feature type="compositionally biased region" description="Polar residues" evidence="3">
    <location>
        <begin position="187"/>
        <end position="199"/>
    </location>
</feature>
<accession>C4R8L3</accession>
<dbReference type="Gene3D" id="1.25.40.10">
    <property type="entry name" value="Tetratricopeptide repeat domain"/>
    <property type="match status" value="2"/>
</dbReference>
<keyword evidence="5" id="KW-1185">Reference proteome</keyword>
<dbReference type="Pfam" id="PF08238">
    <property type="entry name" value="Sel1"/>
    <property type="match status" value="7"/>
</dbReference>
<evidence type="ECO:0000256" key="1">
    <source>
        <dbReference type="ARBA" id="ARBA00022737"/>
    </source>
</evidence>
<feature type="compositionally biased region" description="Basic residues" evidence="3">
    <location>
        <begin position="1"/>
        <end position="10"/>
    </location>
</feature>
<gene>
    <name evidence="4" type="ordered locus">PAS_chr4_0678</name>
</gene>
<feature type="compositionally biased region" description="Low complexity" evidence="3">
    <location>
        <begin position="64"/>
        <end position="75"/>
    </location>
</feature>
<evidence type="ECO:0000256" key="3">
    <source>
        <dbReference type="SAM" id="MobiDB-lite"/>
    </source>
</evidence>
<dbReference type="SMART" id="SM00671">
    <property type="entry name" value="SEL1"/>
    <property type="match status" value="6"/>
</dbReference>
<dbReference type="SMR" id="C4R8L3"/>
<dbReference type="InterPro" id="IPR011990">
    <property type="entry name" value="TPR-like_helical_dom_sf"/>
</dbReference>
<evidence type="ECO:0008006" key="6">
    <source>
        <dbReference type="Google" id="ProtNLM"/>
    </source>
</evidence>
<feature type="region of interest" description="Disordered" evidence="3">
    <location>
        <begin position="1"/>
        <end position="158"/>
    </location>
</feature>